<comment type="caution">
    <text evidence="2">The sequence shown here is derived from an EMBL/GenBank/DDBJ whole genome shotgun (WGS) entry which is preliminary data.</text>
</comment>
<dbReference type="OrthoDB" id="8592370at2"/>
<keyword evidence="1" id="KW-0812">Transmembrane</keyword>
<keyword evidence="1" id="KW-0472">Membrane</keyword>
<dbReference type="RefSeq" id="WP_058640635.1">
    <property type="nucleotide sequence ID" value="NZ_LDSL01000027.1"/>
</dbReference>
<gene>
    <name evidence="2" type="ORF">NS331_03555</name>
</gene>
<organism evidence="2 3">
    <name type="scientific">Pseudacidovorax intermedius</name>
    <dbReference type="NCBI Taxonomy" id="433924"/>
    <lineage>
        <taxon>Bacteria</taxon>
        <taxon>Pseudomonadati</taxon>
        <taxon>Pseudomonadota</taxon>
        <taxon>Betaproteobacteria</taxon>
        <taxon>Burkholderiales</taxon>
        <taxon>Comamonadaceae</taxon>
        <taxon>Pseudacidovorax</taxon>
    </lineage>
</organism>
<dbReference type="PROSITE" id="PS00409">
    <property type="entry name" value="PROKAR_NTER_METHYL"/>
    <property type="match status" value="1"/>
</dbReference>
<dbReference type="Pfam" id="PF16732">
    <property type="entry name" value="ComP_DUS"/>
    <property type="match status" value="1"/>
</dbReference>
<dbReference type="Gene3D" id="3.30.700.50">
    <property type="match status" value="1"/>
</dbReference>
<dbReference type="InterPro" id="IPR045584">
    <property type="entry name" value="Pilin-like"/>
</dbReference>
<dbReference type="EMBL" id="LDSL01000027">
    <property type="protein sequence ID" value="KTT26509.1"/>
    <property type="molecule type" value="Genomic_DNA"/>
</dbReference>
<dbReference type="NCBIfam" id="TIGR02532">
    <property type="entry name" value="IV_pilin_GFxxxE"/>
    <property type="match status" value="1"/>
</dbReference>
<proteinExistence type="predicted"/>
<accession>A0A147H9B1</accession>
<evidence type="ECO:0000256" key="1">
    <source>
        <dbReference type="SAM" id="Phobius"/>
    </source>
</evidence>
<feature type="transmembrane region" description="Helical" evidence="1">
    <location>
        <begin position="20"/>
        <end position="37"/>
    </location>
</feature>
<name>A0A147H9B1_9BURK</name>
<reference evidence="2 3" key="1">
    <citation type="journal article" date="2016" name="Front. Microbiol.">
        <title>Genomic Resource of Rice Seed Associated Bacteria.</title>
        <authorList>
            <person name="Midha S."/>
            <person name="Bansal K."/>
            <person name="Sharma S."/>
            <person name="Kumar N."/>
            <person name="Patil P.P."/>
            <person name="Chaudhry V."/>
            <person name="Patil P.B."/>
        </authorList>
    </citation>
    <scope>NUCLEOTIDE SEQUENCE [LARGE SCALE GENOMIC DNA]</scope>
    <source>
        <strain evidence="2 3">NS331</strain>
    </source>
</reference>
<evidence type="ECO:0000313" key="3">
    <source>
        <dbReference type="Proteomes" id="UP000072741"/>
    </source>
</evidence>
<keyword evidence="3" id="KW-1185">Reference proteome</keyword>
<dbReference type="InterPro" id="IPR012902">
    <property type="entry name" value="N_methyl_site"/>
</dbReference>
<dbReference type="GO" id="GO:0043683">
    <property type="term" value="P:type IV pilus assembly"/>
    <property type="evidence" value="ECO:0007669"/>
    <property type="project" value="InterPro"/>
</dbReference>
<dbReference type="InterPro" id="IPR031982">
    <property type="entry name" value="PilE-like"/>
</dbReference>
<sequence length="148" mass="16059">MTPTPYPSHQRRGFSLPELLVVLLIGVILVALAVGGYDEHARRSRRVQAQIALMEAEHLLHRHHAAHLSFAGAQLPPSLAQVPGQGTAVYRLELSTAGSPPQRFSLRAVRTGTMKSDRCGDLAVDQTGRRTISNNAPDTTLNDCFKAS</sequence>
<protein>
    <recommendedName>
        <fullName evidence="4">Type IV pilus assembly protein PilE</fullName>
    </recommendedName>
</protein>
<dbReference type="AlphaFoldDB" id="A0A147H9B1"/>
<keyword evidence="1" id="KW-1133">Transmembrane helix</keyword>
<evidence type="ECO:0008006" key="4">
    <source>
        <dbReference type="Google" id="ProtNLM"/>
    </source>
</evidence>
<dbReference type="Proteomes" id="UP000072741">
    <property type="component" value="Unassembled WGS sequence"/>
</dbReference>
<evidence type="ECO:0000313" key="2">
    <source>
        <dbReference type="EMBL" id="KTT26509.1"/>
    </source>
</evidence>
<dbReference type="Pfam" id="PF07963">
    <property type="entry name" value="N_methyl"/>
    <property type="match status" value="1"/>
</dbReference>
<dbReference type="SUPFAM" id="SSF54523">
    <property type="entry name" value="Pili subunits"/>
    <property type="match status" value="1"/>
</dbReference>